<organism evidence="2 3">
    <name type="scientific">Eumeta variegata</name>
    <name type="common">Bagworm moth</name>
    <name type="synonym">Eumeta japonica</name>
    <dbReference type="NCBI Taxonomy" id="151549"/>
    <lineage>
        <taxon>Eukaryota</taxon>
        <taxon>Metazoa</taxon>
        <taxon>Ecdysozoa</taxon>
        <taxon>Arthropoda</taxon>
        <taxon>Hexapoda</taxon>
        <taxon>Insecta</taxon>
        <taxon>Pterygota</taxon>
        <taxon>Neoptera</taxon>
        <taxon>Endopterygota</taxon>
        <taxon>Lepidoptera</taxon>
        <taxon>Glossata</taxon>
        <taxon>Ditrysia</taxon>
        <taxon>Tineoidea</taxon>
        <taxon>Psychidae</taxon>
        <taxon>Oiketicinae</taxon>
        <taxon>Eumeta</taxon>
    </lineage>
</organism>
<sequence length="116" mass="12594">MSTRHAPAAVDAPRPFISGAHAGAEGRRRRLSSCASKQPAIPNCQCVEEDVSSKKYFSCFSLDCRIKEHVEWLSRSVRSPEHLDADTRVRSASLFTGTKVLAATPKVLLNGVIGTV</sequence>
<protein>
    <submittedName>
        <fullName evidence="2">Uncharacterized protein</fullName>
    </submittedName>
</protein>
<reference evidence="2 3" key="1">
    <citation type="journal article" date="2019" name="Commun. Biol.">
        <title>The bagworm genome reveals a unique fibroin gene that provides high tensile strength.</title>
        <authorList>
            <person name="Kono N."/>
            <person name="Nakamura H."/>
            <person name="Ohtoshi R."/>
            <person name="Tomita M."/>
            <person name="Numata K."/>
            <person name="Arakawa K."/>
        </authorList>
    </citation>
    <scope>NUCLEOTIDE SEQUENCE [LARGE SCALE GENOMIC DNA]</scope>
</reference>
<evidence type="ECO:0000313" key="3">
    <source>
        <dbReference type="Proteomes" id="UP000299102"/>
    </source>
</evidence>
<evidence type="ECO:0000313" key="2">
    <source>
        <dbReference type="EMBL" id="GBP51699.1"/>
    </source>
</evidence>
<dbReference type="EMBL" id="BGZK01000586">
    <property type="protein sequence ID" value="GBP51699.1"/>
    <property type="molecule type" value="Genomic_DNA"/>
</dbReference>
<evidence type="ECO:0000256" key="1">
    <source>
        <dbReference type="SAM" id="MobiDB-lite"/>
    </source>
</evidence>
<accession>A0A4C1WN21</accession>
<keyword evidence="3" id="KW-1185">Reference proteome</keyword>
<comment type="caution">
    <text evidence="2">The sequence shown here is derived from an EMBL/GenBank/DDBJ whole genome shotgun (WGS) entry which is preliminary data.</text>
</comment>
<feature type="region of interest" description="Disordered" evidence="1">
    <location>
        <begin position="1"/>
        <end position="24"/>
    </location>
</feature>
<proteinExistence type="predicted"/>
<dbReference type="AlphaFoldDB" id="A0A4C1WN21"/>
<gene>
    <name evidence="2" type="ORF">EVAR_48322_1</name>
</gene>
<name>A0A4C1WN21_EUMVA</name>
<dbReference type="Proteomes" id="UP000299102">
    <property type="component" value="Unassembled WGS sequence"/>
</dbReference>